<keyword evidence="4" id="KW-1185">Reference proteome</keyword>
<protein>
    <recommendedName>
        <fullName evidence="2">Type IV / VI secretion system DotU domain-containing protein</fullName>
    </recommendedName>
</protein>
<keyword evidence="1" id="KW-0472">Membrane</keyword>
<dbReference type="NCBIfam" id="TIGR03349">
    <property type="entry name" value="IV_VI_DotU"/>
    <property type="match status" value="1"/>
</dbReference>
<proteinExistence type="predicted"/>
<dbReference type="Pfam" id="PF09850">
    <property type="entry name" value="DotU"/>
    <property type="match status" value="1"/>
</dbReference>
<accession>A0A5E4YDI1</accession>
<name>A0A5E4YDI1_9BURK</name>
<keyword evidence="1" id="KW-0812">Transmembrane</keyword>
<dbReference type="RefSeq" id="WP_150685914.1">
    <property type="nucleotide sequence ID" value="NZ_CABPSI010000005.1"/>
</dbReference>
<organism evidence="3 4">
    <name type="scientific">Pandoraea iniqua</name>
    <dbReference type="NCBI Taxonomy" id="2508288"/>
    <lineage>
        <taxon>Bacteria</taxon>
        <taxon>Pseudomonadati</taxon>
        <taxon>Pseudomonadota</taxon>
        <taxon>Betaproteobacteria</taxon>
        <taxon>Burkholderiales</taxon>
        <taxon>Burkholderiaceae</taxon>
        <taxon>Pandoraea</taxon>
    </lineage>
</organism>
<evidence type="ECO:0000259" key="2">
    <source>
        <dbReference type="Pfam" id="PF09850"/>
    </source>
</evidence>
<evidence type="ECO:0000256" key="1">
    <source>
        <dbReference type="SAM" id="Phobius"/>
    </source>
</evidence>
<keyword evidence="1" id="KW-1133">Transmembrane helix</keyword>
<feature type="domain" description="Type IV / VI secretion system DotU" evidence="2">
    <location>
        <begin position="6"/>
        <end position="203"/>
    </location>
</feature>
<dbReference type="PANTHER" id="PTHR38033">
    <property type="entry name" value="MEMBRANE PROTEIN-RELATED"/>
    <property type="match status" value="1"/>
</dbReference>
<dbReference type="Proteomes" id="UP000333828">
    <property type="component" value="Unassembled WGS sequence"/>
</dbReference>
<feature type="transmembrane region" description="Helical" evidence="1">
    <location>
        <begin position="183"/>
        <end position="203"/>
    </location>
</feature>
<dbReference type="PANTHER" id="PTHR38033:SF1">
    <property type="entry name" value="DOTU FAMILY TYPE IV_VI SECRETION SYSTEM PROTEIN"/>
    <property type="match status" value="1"/>
</dbReference>
<sequence length="218" mass="24011">MSARLANLWMPALQATIGIIREASSREDAAERIVLNLAQAQQASREAGYRDEQIDDACFAVVAWLDEYAATSQWSGRAAWRTAPLQRRYFDTAQAGETFFSRLEALPTQAREVREVYALVLLMGFQGKFAAHSRAALLDYRDAVLASLFEGTPPMPGIDEPLFGLGRYTQVATRVGVPHRITFAMMLVVLGPVIALLALALGYDGWLRQMAGAVLAEF</sequence>
<evidence type="ECO:0000313" key="4">
    <source>
        <dbReference type="Proteomes" id="UP000333828"/>
    </source>
</evidence>
<gene>
    <name evidence="3" type="ORF">PIN31115_04434</name>
</gene>
<dbReference type="InterPro" id="IPR038522">
    <property type="entry name" value="T4/T6SS_DotU_sf"/>
</dbReference>
<evidence type="ECO:0000313" key="3">
    <source>
        <dbReference type="EMBL" id="VVE46826.1"/>
    </source>
</evidence>
<dbReference type="AlphaFoldDB" id="A0A5E4YDI1"/>
<dbReference type="EMBL" id="CABPSI010000005">
    <property type="protein sequence ID" value="VVE46826.1"/>
    <property type="molecule type" value="Genomic_DNA"/>
</dbReference>
<dbReference type="InterPro" id="IPR017732">
    <property type="entry name" value="T4/T6SS_DotU"/>
</dbReference>
<dbReference type="Gene3D" id="1.25.40.590">
    <property type="entry name" value="Type IV / VI secretion system, DotU"/>
    <property type="match status" value="1"/>
</dbReference>
<reference evidence="3 4" key="1">
    <citation type="submission" date="2019-08" db="EMBL/GenBank/DDBJ databases">
        <authorList>
            <person name="Peeters C."/>
        </authorList>
    </citation>
    <scope>NUCLEOTIDE SEQUENCE [LARGE SCALE GENOMIC DNA]</scope>
    <source>
        <strain evidence="3 4">LMG 31115</strain>
    </source>
</reference>